<dbReference type="NCBIfam" id="TIGR00254">
    <property type="entry name" value="GGDEF"/>
    <property type="match status" value="1"/>
</dbReference>
<evidence type="ECO:0000259" key="4">
    <source>
        <dbReference type="PROSITE" id="PS50887"/>
    </source>
</evidence>
<accession>A0A9E9M183</accession>
<dbReference type="InterPro" id="IPR029787">
    <property type="entry name" value="Nucleotide_cyclase"/>
</dbReference>
<dbReference type="SMART" id="SM00267">
    <property type="entry name" value="GGDEF"/>
    <property type="match status" value="1"/>
</dbReference>
<dbReference type="RefSeq" id="WP_269309688.1">
    <property type="nucleotide sequence ID" value="NZ_CP098242.1"/>
</dbReference>
<dbReference type="Gene3D" id="3.30.70.270">
    <property type="match status" value="1"/>
</dbReference>
<keyword evidence="6" id="KW-1185">Reference proteome</keyword>
<dbReference type="PANTHER" id="PTHR45138:SF9">
    <property type="entry name" value="DIGUANYLATE CYCLASE DGCM-RELATED"/>
    <property type="match status" value="1"/>
</dbReference>
<protein>
    <recommendedName>
        <fullName evidence="1">diguanylate cyclase</fullName>
        <ecNumber evidence="1">2.7.7.65</ecNumber>
    </recommendedName>
</protein>
<reference evidence="5" key="1">
    <citation type="journal article" date="2022" name="Front. Microbiol.">
        <title>New perspectives on an old grouping: The genomic and phenotypic variability of Oxalobacter formigenes and the implications for calcium oxalate stone prevention.</title>
        <authorList>
            <person name="Chmiel J.A."/>
            <person name="Carr C."/>
            <person name="Stuivenberg G.A."/>
            <person name="Venema R."/>
            <person name="Chanyi R.M."/>
            <person name="Al K.F."/>
            <person name="Giguere D."/>
            <person name="Say H."/>
            <person name="Akouris P.P."/>
            <person name="Dominguez Romero S.A."/>
            <person name="Kwong A."/>
            <person name="Tai V."/>
            <person name="Koval S.F."/>
            <person name="Razvi H."/>
            <person name="Bjazevic J."/>
            <person name="Burton J.P."/>
        </authorList>
    </citation>
    <scope>NUCLEOTIDE SEQUENCE</scope>
    <source>
        <strain evidence="5">WoOx3</strain>
    </source>
</reference>
<organism evidence="5 6">
    <name type="scientific">Oxalobacter vibrioformis</name>
    <dbReference type="NCBI Taxonomy" id="933080"/>
    <lineage>
        <taxon>Bacteria</taxon>
        <taxon>Pseudomonadati</taxon>
        <taxon>Pseudomonadota</taxon>
        <taxon>Betaproteobacteria</taxon>
        <taxon>Burkholderiales</taxon>
        <taxon>Oxalobacteraceae</taxon>
        <taxon>Oxalobacter</taxon>
    </lineage>
</organism>
<evidence type="ECO:0000256" key="3">
    <source>
        <dbReference type="SAM" id="Coils"/>
    </source>
</evidence>
<dbReference type="InterPro" id="IPR050469">
    <property type="entry name" value="Diguanylate_Cyclase"/>
</dbReference>
<dbReference type="EC" id="2.7.7.65" evidence="1"/>
<evidence type="ECO:0000313" key="5">
    <source>
        <dbReference type="EMBL" id="WAW10658.1"/>
    </source>
</evidence>
<dbReference type="InterPro" id="IPR000160">
    <property type="entry name" value="GGDEF_dom"/>
</dbReference>
<feature type="coiled-coil region" evidence="3">
    <location>
        <begin position="348"/>
        <end position="375"/>
    </location>
</feature>
<dbReference type="PROSITE" id="PS50887">
    <property type="entry name" value="GGDEF"/>
    <property type="match status" value="1"/>
</dbReference>
<dbReference type="AlphaFoldDB" id="A0A9E9M183"/>
<dbReference type="KEGG" id="ovb:NB640_03070"/>
<dbReference type="Pfam" id="PF00990">
    <property type="entry name" value="GGDEF"/>
    <property type="match status" value="1"/>
</dbReference>
<gene>
    <name evidence="5" type="ORF">NB640_03070</name>
</gene>
<keyword evidence="5" id="KW-0808">Transferase</keyword>
<feature type="domain" description="GGDEF" evidence="4">
    <location>
        <begin position="406"/>
        <end position="537"/>
    </location>
</feature>
<evidence type="ECO:0000256" key="1">
    <source>
        <dbReference type="ARBA" id="ARBA00012528"/>
    </source>
</evidence>
<dbReference type="FunFam" id="3.30.70.270:FF:000001">
    <property type="entry name" value="Diguanylate cyclase domain protein"/>
    <property type="match status" value="1"/>
</dbReference>
<evidence type="ECO:0000256" key="2">
    <source>
        <dbReference type="ARBA" id="ARBA00034247"/>
    </source>
</evidence>
<proteinExistence type="predicted"/>
<sequence>MNKKAPPQSEKSIADIAREAFRLLGSRRAAPTPDAYKTAFYEVAGIESPKETPAIKKPAEKKKENDQKYTEATAVLEDFAQRLIRLHDEIADCGHHLLMAIQEKDFKKYEKTLGDLAEKYLKPVSRGTPLVDQEPAKNITYELRELLVRTLSFGLATLLHDAPELANEAENLGEALKTAQDEKAFEGISKRLNQLCFKVEMKGATSAEQQELLLRLFRLLLNNIGELLEDDNWLRGQIDVMQELISGPVSFRALEDTETNLKEVIYKQGLLKHSLNEAKESMKQMMISFIERLGFMTESTGNYHDRIKGLSEKISKTDNVIELNSLLETIMYETNAIQTDTLVSLNQMQSTRKRVEEAETRVRDLEGQLEQMSELVREDMLTGSLNRRGLEDAFDREIARAERQQTPLCVAMLDLDNFKILNDTHGHLAGDDALIHLVRVVKQTLRPTDVIARYGGEEFVILFPETQLNDAIFTMQRLQRELTKHFFMHNNERILITFSAGVALHKPNEDWDTVTHRADKAMYAAKKSGKNRVLAAE</sequence>
<keyword evidence="3" id="KW-0175">Coiled coil</keyword>
<dbReference type="CDD" id="cd01949">
    <property type="entry name" value="GGDEF"/>
    <property type="match status" value="1"/>
</dbReference>
<dbReference type="EMBL" id="CP098242">
    <property type="protein sequence ID" value="WAW10658.1"/>
    <property type="molecule type" value="Genomic_DNA"/>
</dbReference>
<dbReference type="Proteomes" id="UP001156215">
    <property type="component" value="Chromosome"/>
</dbReference>
<dbReference type="GO" id="GO:0052621">
    <property type="term" value="F:diguanylate cyclase activity"/>
    <property type="evidence" value="ECO:0007669"/>
    <property type="project" value="UniProtKB-EC"/>
</dbReference>
<dbReference type="PANTHER" id="PTHR45138">
    <property type="entry name" value="REGULATORY COMPONENTS OF SENSORY TRANSDUCTION SYSTEM"/>
    <property type="match status" value="1"/>
</dbReference>
<keyword evidence="5" id="KW-0548">Nucleotidyltransferase</keyword>
<comment type="catalytic activity">
    <reaction evidence="2">
        <text>2 GTP = 3',3'-c-di-GMP + 2 diphosphate</text>
        <dbReference type="Rhea" id="RHEA:24898"/>
        <dbReference type="ChEBI" id="CHEBI:33019"/>
        <dbReference type="ChEBI" id="CHEBI:37565"/>
        <dbReference type="ChEBI" id="CHEBI:58805"/>
        <dbReference type="EC" id="2.7.7.65"/>
    </reaction>
</comment>
<dbReference type="SUPFAM" id="SSF55073">
    <property type="entry name" value="Nucleotide cyclase"/>
    <property type="match status" value="1"/>
</dbReference>
<name>A0A9E9M183_9BURK</name>
<dbReference type="InterPro" id="IPR043128">
    <property type="entry name" value="Rev_trsase/Diguanyl_cyclase"/>
</dbReference>
<evidence type="ECO:0000313" key="6">
    <source>
        <dbReference type="Proteomes" id="UP001156215"/>
    </source>
</evidence>